<proteinExistence type="predicted"/>
<organism evidence="1 2">
    <name type="scientific">Laetiporus sulphureus 93-53</name>
    <dbReference type="NCBI Taxonomy" id="1314785"/>
    <lineage>
        <taxon>Eukaryota</taxon>
        <taxon>Fungi</taxon>
        <taxon>Dikarya</taxon>
        <taxon>Basidiomycota</taxon>
        <taxon>Agaricomycotina</taxon>
        <taxon>Agaricomycetes</taxon>
        <taxon>Polyporales</taxon>
        <taxon>Laetiporus</taxon>
    </lineage>
</organism>
<name>A0A165DG65_9APHY</name>
<dbReference type="GeneID" id="63818865"/>
<dbReference type="RefSeq" id="XP_040762562.1">
    <property type="nucleotide sequence ID" value="XM_040901834.1"/>
</dbReference>
<protein>
    <submittedName>
        <fullName evidence="1">Uncharacterized protein</fullName>
    </submittedName>
</protein>
<dbReference type="InParanoid" id="A0A165DG65"/>
<reference evidence="1 2" key="1">
    <citation type="journal article" date="2016" name="Mol. Biol. Evol.">
        <title>Comparative Genomics of Early-Diverging Mushroom-Forming Fungi Provides Insights into the Origins of Lignocellulose Decay Capabilities.</title>
        <authorList>
            <person name="Nagy L.G."/>
            <person name="Riley R."/>
            <person name="Tritt A."/>
            <person name="Adam C."/>
            <person name="Daum C."/>
            <person name="Floudas D."/>
            <person name="Sun H."/>
            <person name="Yadav J.S."/>
            <person name="Pangilinan J."/>
            <person name="Larsson K.H."/>
            <person name="Matsuura K."/>
            <person name="Barry K."/>
            <person name="Labutti K."/>
            <person name="Kuo R."/>
            <person name="Ohm R.A."/>
            <person name="Bhattacharya S.S."/>
            <person name="Shirouzu T."/>
            <person name="Yoshinaga Y."/>
            <person name="Martin F.M."/>
            <person name="Grigoriev I.V."/>
            <person name="Hibbett D.S."/>
        </authorList>
    </citation>
    <scope>NUCLEOTIDE SEQUENCE [LARGE SCALE GENOMIC DNA]</scope>
    <source>
        <strain evidence="1 2">93-53</strain>
    </source>
</reference>
<dbReference type="Proteomes" id="UP000076871">
    <property type="component" value="Unassembled WGS sequence"/>
</dbReference>
<dbReference type="AlphaFoldDB" id="A0A165DG65"/>
<evidence type="ECO:0000313" key="1">
    <source>
        <dbReference type="EMBL" id="KZT04822.1"/>
    </source>
</evidence>
<evidence type="ECO:0000313" key="2">
    <source>
        <dbReference type="Proteomes" id="UP000076871"/>
    </source>
</evidence>
<dbReference type="EMBL" id="KV427634">
    <property type="protein sequence ID" value="KZT04822.1"/>
    <property type="molecule type" value="Genomic_DNA"/>
</dbReference>
<keyword evidence="2" id="KW-1185">Reference proteome</keyword>
<sequence>MDREKPVQRIWYPEDTACNTQLWLPCSCGGIPTDRRYLACYVYLALVSMNSNNMVCLYSHAGIIDLQGVLDAAKSLQSFTSQPIMVRPTPAIFPVCVRASSACLIGGGLALCVVQNRAYGPRSSFGFRWPEDQS</sequence>
<gene>
    <name evidence="1" type="ORF">LAESUDRAFT_285146</name>
</gene>
<accession>A0A165DG65</accession>